<evidence type="ECO:0000256" key="5">
    <source>
        <dbReference type="ARBA" id="ARBA00022989"/>
    </source>
</evidence>
<evidence type="ECO:0000256" key="7">
    <source>
        <dbReference type="SAM" id="Phobius"/>
    </source>
</evidence>
<keyword evidence="5 7" id="KW-1133">Transmembrane helix</keyword>
<evidence type="ECO:0000259" key="8">
    <source>
        <dbReference type="Pfam" id="PF02714"/>
    </source>
</evidence>
<feature type="transmembrane region" description="Helical" evidence="7">
    <location>
        <begin position="6"/>
        <end position="29"/>
    </location>
</feature>
<dbReference type="InterPro" id="IPR027815">
    <property type="entry name" value="CSC1/OSCA1-like_cyt"/>
</dbReference>
<comment type="subcellular location">
    <subcellularLocation>
        <location evidence="1">Membrane</location>
        <topology evidence="1">Multi-pass membrane protein</topology>
    </subcellularLocation>
</comment>
<feature type="transmembrane region" description="Helical" evidence="7">
    <location>
        <begin position="424"/>
        <end position="442"/>
    </location>
</feature>
<feature type="domain" description="CSC1/OSCA1-like N-terminal transmembrane" evidence="9">
    <location>
        <begin position="7"/>
        <end position="155"/>
    </location>
</feature>
<feature type="domain" description="CSC1/OSCA1-like 7TM region" evidence="8">
    <location>
        <begin position="343"/>
        <end position="601"/>
    </location>
</feature>
<evidence type="ECO:0000256" key="4">
    <source>
        <dbReference type="ARBA" id="ARBA00022692"/>
    </source>
</evidence>
<evidence type="ECO:0000259" key="9">
    <source>
        <dbReference type="Pfam" id="PF13967"/>
    </source>
</evidence>
<keyword evidence="4 7" id="KW-0812">Transmembrane</keyword>
<feature type="transmembrane region" description="Helical" evidence="7">
    <location>
        <begin position="135"/>
        <end position="158"/>
    </location>
</feature>
<dbReference type="EMBL" id="CAJZBQ010000062">
    <property type="protein sequence ID" value="CAG9335602.1"/>
    <property type="molecule type" value="Genomic_DNA"/>
</dbReference>
<dbReference type="GO" id="GO:0005886">
    <property type="term" value="C:plasma membrane"/>
    <property type="evidence" value="ECO:0007669"/>
    <property type="project" value="TreeGrafter"/>
</dbReference>
<feature type="transmembrane region" description="Helical" evidence="7">
    <location>
        <begin position="526"/>
        <end position="552"/>
    </location>
</feature>
<feature type="domain" description="CSC1/OSCA1-like cytosolic" evidence="10">
    <location>
        <begin position="213"/>
        <end position="330"/>
    </location>
</feature>
<evidence type="ECO:0000313" key="12">
    <source>
        <dbReference type="Proteomes" id="UP001162131"/>
    </source>
</evidence>
<dbReference type="Pfam" id="PF02714">
    <property type="entry name" value="RSN1_7TM"/>
    <property type="match status" value="1"/>
</dbReference>
<feature type="transmembrane region" description="Helical" evidence="7">
    <location>
        <begin position="91"/>
        <end position="110"/>
    </location>
</feature>
<name>A0AAU9K9C7_9CILI</name>
<organism evidence="11 12">
    <name type="scientific">Blepharisma stoltei</name>
    <dbReference type="NCBI Taxonomy" id="1481888"/>
    <lineage>
        <taxon>Eukaryota</taxon>
        <taxon>Sar</taxon>
        <taxon>Alveolata</taxon>
        <taxon>Ciliophora</taxon>
        <taxon>Postciliodesmatophora</taxon>
        <taxon>Heterotrichea</taxon>
        <taxon>Heterotrichida</taxon>
        <taxon>Blepharismidae</taxon>
        <taxon>Blepharisma</taxon>
    </lineage>
</organism>
<evidence type="ECO:0000259" key="10">
    <source>
        <dbReference type="Pfam" id="PF14703"/>
    </source>
</evidence>
<dbReference type="AlphaFoldDB" id="A0AAU9K9C7"/>
<dbReference type="Pfam" id="PF13967">
    <property type="entry name" value="RSN1_TM"/>
    <property type="match status" value="1"/>
</dbReference>
<keyword evidence="3" id="KW-0813">Transport</keyword>
<evidence type="ECO:0000256" key="3">
    <source>
        <dbReference type="ARBA" id="ARBA00022448"/>
    </source>
</evidence>
<protein>
    <recommendedName>
        <fullName evidence="13">CSC1-like protein</fullName>
    </recommendedName>
</protein>
<evidence type="ECO:0000313" key="11">
    <source>
        <dbReference type="EMBL" id="CAG9335602.1"/>
    </source>
</evidence>
<dbReference type="PANTHER" id="PTHR13018">
    <property type="entry name" value="PROBABLE MEMBRANE PROTEIN DUF221-RELATED"/>
    <property type="match status" value="1"/>
</dbReference>
<evidence type="ECO:0000256" key="2">
    <source>
        <dbReference type="ARBA" id="ARBA00007779"/>
    </source>
</evidence>
<gene>
    <name evidence="11" type="ORF">BSTOLATCC_MIC64067</name>
</gene>
<comment type="similarity">
    <text evidence="2">Belongs to the CSC1 (TC 1.A.17) family.</text>
</comment>
<dbReference type="GO" id="GO:0005227">
    <property type="term" value="F:calcium-activated cation channel activity"/>
    <property type="evidence" value="ECO:0007669"/>
    <property type="project" value="InterPro"/>
</dbReference>
<keyword evidence="12" id="KW-1185">Reference proteome</keyword>
<evidence type="ECO:0000256" key="1">
    <source>
        <dbReference type="ARBA" id="ARBA00004141"/>
    </source>
</evidence>
<evidence type="ECO:0008006" key="13">
    <source>
        <dbReference type="Google" id="ProtNLM"/>
    </source>
</evidence>
<evidence type="ECO:0000256" key="6">
    <source>
        <dbReference type="ARBA" id="ARBA00023136"/>
    </source>
</evidence>
<dbReference type="PANTHER" id="PTHR13018:SF5">
    <property type="entry name" value="RE44586P"/>
    <property type="match status" value="1"/>
</dbReference>
<feature type="transmembrane region" description="Helical" evidence="7">
    <location>
        <begin position="583"/>
        <end position="603"/>
    </location>
</feature>
<feature type="transmembrane region" description="Helical" evidence="7">
    <location>
        <begin position="386"/>
        <end position="404"/>
    </location>
</feature>
<feature type="transmembrane region" description="Helical" evidence="7">
    <location>
        <begin position="343"/>
        <end position="366"/>
    </location>
</feature>
<keyword evidence="6 7" id="KW-0472">Membrane</keyword>
<proteinExistence type="inferred from homology"/>
<reference evidence="11" key="1">
    <citation type="submission" date="2021-09" db="EMBL/GenBank/DDBJ databases">
        <authorList>
            <consortium name="AG Swart"/>
            <person name="Singh M."/>
            <person name="Singh A."/>
            <person name="Seah K."/>
            <person name="Emmerich C."/>
        </authorList>
    </citation>
    <scope>NUCLEOTIDE SEQUENCE</scope>
    <source>
        <strain evidence="11">ATCC30299</strain>
    </source>
</reference>
<accession>A0AAU9K9C7</accession>
<dbReference type="Pfam" id="PF14703">
    <property type="entry name" value="PHM7_cyt"/>
    <property type="match status" value="1"/>
</dbReference>
<comment type="caution">
    <text evidence="11">The sequence shown here is derived from an EMBL/GenBank/DDBJ whole genome shotgun (WGS) entry which is preliminary data.</text>
</comment>
<dbReference type="InterPro" id="IPR003864">
    <property type="entry name" value="CSC1/OSCA1-like_7TM"/>
</dbReference>
<feature type="transmembrane region" description="Helical" evidence="7">
    <location>
        <begin position="615"/>
        <end position="633"/>
    </location>
</feature>
<dbReference type="InterPro" id="IPR032880">
    <property type="entry name" value="CSC1/OSCA1-like_N"/>
</dbReference>
<dbReference type="InterPro" id="IPR045122">
    <property type="entry name" value="Csc1-like"/>
</dbReference>
<dbReference type="Proteomes" id="UP001162131">
    <property type="component" value="Unassembled WGS sequence"/>
</dbReference>
<sequence length="680" mass="79021">MDSRDYALLSTLGFDIMIFGMLVVLFLIYRQYRSKHIYSNNPNIIPKNAVFSESDNSLKILLIKVWNTSLYDIYDKCGLEAYMYMAVHIQIIIGLTVMCFFGVIVLVPIYSQGDQTEGSIILKTGISNVLDDESYLVASIVFFIFFSLLGYSLVYIVLKTVSIKAHPNNIRNFNYVLEISGLPRQEAIDKIYDKIYFTLQKEFADEFLGLYVVPNLAQSYIAHKNLLDAEEKLEHYKKYQESHHSRKEIRTGIFKTEDAIEYYESLIKKCQKDYKDNLKEKRIGNSGFAYATFRTTESAARAKRHLMEMKKMLNWVVRTAPAPEEIKWENMEEDYEVLKWQRWLLMIFFIILFFIFVTPAGFLYLVKEGLSSFNGEQFVHGLFKDNFPTLVLLFFQAVIVNYSVRYIVQKEQRVHLSVETTSRLVKYLLFMGFYIFLLQALGSQTLIQLTLEGFWGSWGMRLPIAITQTGVFFTIFIINQAFLANGFDLLQPIIIIVTKFRLSFAETEKEKLLAQEALPFDFAYEFALSLNSLLIVLCYSIVFPIIMIFGLIHFTFKFFVHKYLILCVNYTNRTSTGISMPRVCLTSIATSLFVFQFLTGLIFTANNSSSIRKTGGVLIFISAVLYIFLVYNIHRVLKKAMSWINVFPNSEEYMLRSSFIEYDENLYIHPIEKKLKESAR</sequence>